<keyword evidence="2" id="KW-1185">Reference proteome</keyword>
<evidence type="ECO:0000313" key="1">
    <source>
        <dbReference type="EMBL" id="EFX61174.1"/>
    </source>
</evidence>
<dbReference type="InterPro" id="IPR043128">
    <property type="entry name" value="Rev_trsase/Diguanyl_cyclase"/>
</dbReference>
<reference evidence="1 2" key="1">
    <citation type="journal article" date="2011" name="Science">
        <title>The ecoresponsive genome of Daphnia pulex.</title>
        <authorList>
            <person name="Colbourne J.K."/>
            <person name="Pfrender M.E."/>
            <person name="Gilbert D."/>
            <person name="Thomas W.K."/>
            <person name="Tucker A."/>
            <person name="Oakley T.H."/>
            <person name="Tokishita S."/>
            <person name="Aerts A."/>
            <person name="Arnold G.J."/>
            <person name="Basu M.K."/>
            <person name="Bauer D.J."/>
            <person name="Caceres C.E."/>
            <person name="Carmel L."/>
            <person name="Casola C."/>
            <person name="Choi J.H."/>
            <person name="Detter J.C."/>
            <person name="Dong Q."/>
            <person name="Dusheyko S."/>
            <person name="Eads B.D."/>
            <person name="Frohlich T."/>
            <person name="Geiler-Samerotte K.A."/>
            <person name="Gerlach D."/>
            <person name="Hatcher P."/>
            <person name="Jogdeo S."/>
            <person name="Krijgsveld J."/>
            <person name="Kriventseva E.V."/>
            <person name="Kultz D."/>
            <person name="Laforsch C."/>
            <person name="Lindquist E."/>
            <person name="Lopez J."/>
            <person name="Manak J.R."/>
            <person name="Muller J."/>
            <person name="Pangilinan J."/>
            <person name="Patwardhan R.P."/>
            <person name="Pitluck S."/>
            <person name="Pritham E.J."/>
            <person name="Rechtsteiner A."/>
            <person name="Rho M."/>
            <person name="Rogozin I.B."/>
            <person name="Sakarya O."/>
            <person name="Salamov A."/>
            <person name="Schaack S."/>
            <person name="Shapiro H."/>
            <person name="Shiga Y."/>
            <person name="Skalitzky C."/>
            <person name="Smith Z."/>
            <person name="Souvorov A."/>
            <person name="Sung W."/>
            <person name="Tang Z."/>
            <person name="Tsuchiya D."/>
            <person name="Tu H."/>
            <person name="Vos H."/>
            <person name="Wang M."/>
            <person name="Wolf Y.I."/>
            <person name="Yamagata H."/>
            <person name="Yamada T."/>
            <person name="Ye Y."/>
            <person name="Shaw J.R."/>
            <person name="Andrews J."/>
            <person name="Crease T.J."/>
            <person name="Tang H."/>
            <person name="Lucas S.M."/>
            <person name="Robertson H.M."/>
            <person name="Bork P."/>
            <person name="Koonin E.V."/>
            <person name="Zdobnov E.M."/>
            <person name="Grigoriev I.V."/>
            <person name="Lynch M."/>
            <person name="Boore J.L."/>
        </authorList>
    </citation>
    <scope>NUCLEOTIDE SEQUENCE [LARGE SCALE GENOMIC DNA]</scope>
</reference>
<protein>
    <recommendedName>
        <fullName evidence="3">Reverse transcriptase/retrotransposon-derived protein RNase H-like domain-containing protein</fullName>
    </recommendedName>
</protein>
<dbReference type="KEGG" id="dpx:DAPPUDRAFT_274479"/>
<accession>E9I4A5</accession>
<dbReference type="EMBL" id="GL734965">
    <property type="protein sequence ID" value="EFX61174.1"/>
    <property type="molecule type" value="Genomic_DNA"/>
</dbReference>
<name>E9I4A5_DAPPU</name>
<evidence type="ECO:0000313" key="2">
    <source>
        <dbReference type="Proteomes" id="UP000000305"/>
    </source>
</evidence>
<dbReference type="AlphaFoldDB" id="E9I4A5"/>
<dbReference type="SUPFAM" id="SSF56672">
    <property type="entry name" value="DNA/RNA polymerases"/>
    <property type="match status" value="1"/>
</dbReference>
<dbReference type="InParanoid" id="E9I4A5"/>
<proteinExistence type="predicted"/>
<dbReference type="Gene3D" id="3.30.70.270">
    <property type="match status" value="1"/>
</dbReference>
<gene>
    <name evidence="1" type="ORF">DAPPUDRAFT_274479</name>
</gene>
<dbReference type="HOGENOM" id="CLU_2361856_0_0_1"/>
<dbReference type="InterPro" id="IPR043502">
    <property type="entry name" value="DNA/RNA_pol_sf"/>
</dbReference>
<dbReference type="OrthoDB" id="427924at2759"/>
<dbReference type="Proteomes" id="UP000000305">
    <property type="component" value="Unassembled WGS sequence"/>
</dbReference>
<sequence length="96" mass="10656">MFMKSVSFSDYISSPLTALTRKESPWKTGPLPDDALKAFRELQSILSSEPVVDYPRKNRPYSLITDAALGDDKNDGGLGAILHNKMKKAFYSVYGP</sequence>
<organism evidence="1 2">
    <name type="scientific">Daphnia pulex</name>
    <name type="common">Water flea</name>
    <dbReference type="NCBI Taxonomy" id="6669"/>
    <lineage>
        <taxon>Eukaryota</taxon>
        <taxon>Metazoa</taxon>
        <taxon>Ecdysozoa</taxon>
        <taxon>Arthropoda</taxon>
        <taxon>Crustacea</taxon>
        <taxon>Branchiopoda</taxon>
        <taxon>Diplostraca</taxon>
        <taxon>Cladocera</taxon>
        <taxon>Anomopoda</taxon>
        <taxon>Daphniidae</taxon>
        <taxon>Daphnia</taxon>
    </lineage>
</organism>
<dbReference type="GO" id="GO:0071897">
    <property type="term" value="P:DNA biosynthetic process"/>
    <property type="evidence" value="ECO:0007669"/>
    <property type="project" value="UniProtKB-ARBA"/>
</dbReference>
<evidence type="ECO:0008006" key="3">
    <source>
        <dbReference type="Google" id="ProtNLM"/>
    </source>
</evidence>